<evidence type="ECO:0000256" key="2">
    <source>
        <dbReference type="SAM" id="SignalP"/>
    </source>
</evidence>
<evidence type="ECO:0000313" key="4">
    <source>
        <dbReference type="Proteomes" id="UP000818323"/>
    </source>
</evidence>
<accession>A0ABW9YWH8</accession>
<feature type="chain" id="PRO_5046638923" evidence="2">
    <location>
        <begin position="23"/>
        <end position="100"/>
    </location>
</feature>
<evidence type="ECO:0000313" key="3">
    <source>
        <dbReference type="EMBL" id="NBJ24744.1"/>
    </source>
</evidence>
<feature type="region of interest" description="Disordered" evidence="1">
    <location>
        <begin position="29"/>
        <end position="50"/>
    </location>
</feature>
<evidence type="ECO:0000256" key="1">
    <source>
        <dbReference type="SAM" id="MobiDB-lite"/>
    </source>
</evidence>
<keyword evidence="2" id="KW-0732">Signal</keyword>
<keyword evidence="4" id="KW-1185">Reference proteome</keyword>
<protein>
    <submittedName>
        <fullName evidence="3">Uncharacterized protein</fullName>
    </submittedName>
</protein>
<proteinExistence type="predicted"/>
<gene>
    <name evidence="3" type="ORF">GR303_10295</name>
</gene>
<dbReference type="Proteomes" id="UP000818323">
    <property type="component" value="Unassembled WGS sequence"/>
</dbReference>
<reference evidence="3 4" key="1">
    <citation type="submission" date="2020-01" db="EMBL/GenBank/DDBJ databases">
        <title>Microvirga sp. nov., an arsenate reduction bacterium isolated from Tibet hotspring sediments.</title>
        <authorList>
            <person name="Yuan C.-G."/>
        </authorList>
    </citation>
    <scope>NUCLEOTIDE SEQUENCE [LARGE SCALE GENOMIC DNA]</scope>
    <source>
        <strain evidence="3 4">SYSU G3D203</strain>
    </source>
</reference>
<comment type="caution">
    <text evidence="3">The sequence shown here is derived from an EMBL/GenBank/DDBJ whole genome shotgun (WGS) entry which is preliminary data.</text>
</comment>
<feature type="signal peptide" evidence="2">
    <location>
        <begin position="1"/>
        <end position="22"/>
    </location>
</feature>
<sequence>MTKTLFLAAVATGLLASAPTMAQPQIQFGIGPDGRPQIGVGDPAEERRERWRQQRAYEAGRRDAMREERYDVYETRCRNITIQEEDRRGRTITRRIRRCD</sequence>
<name>A0ABW9YWH8_9HYPH</name>
<organism evidence="3 4">
    <name type="scientific">Microvirga arsenatis</name>
    <dbReference type="NCBI Taxonomy" id="2692265"/>
    <lineage>
        <taxon>Bacteria</taxon>
        <taxon>Pseudomonadati</taxon>
        <taxon>Pseudomonadota</taxon>
        <taxon>Alphaproteobacteria</taxon>
        <taxon>Hyphomicrobiales</taxon>
        <taxon>Methylobacteriaceae</taxon>
        <taxon>Microvirga</taxon>
    </lineage>
</organism>
<dbReference type="RefSeq" id="WP_161722026.1">
    <property type="nucleotide sequence ID" value="NZ_JAAAXI010000003.1"/>
</dbReference>
<dbReference type="EMBL" id="JAAAXJ010000004">
    <property type="protein sequence ID" value="NBJ24744.1"/>
    <property type="molecule type" value="Genomic_DNA"/>
</dbReference>